<dbReference type="InterPro" id="IPR000719">
    <property type="entry name" value="Prot_kinase_dom"/>
</dbReference>
<sequence length="84" mass="9375">MFKVFHESPPLPETLSSEGRDFLQHCFRRNPAERPSAAMLLDHSFVRSSQDQNVSGFSQAFSGMQLVVSMNYDSLDSNCSSASE</sequence>
<evidence type="ECO:0000256" key="3">
    <source>
        <dbReference type="ARBA" id="ARBA00022741"/>
    </source>
</evidence>
<keyword evidence="2" id="KW-0808">Transferase</keyword>
<evidence type="ECO:0000256" key="5">
    <source>
        <dbReference type="ARBA" id="ARBA00022840"/>
    </source>
</evidence>
<dbReference type="AlphaFoldDB" id="A0A438K177"/>
<keyword evidence="4 7" id="KW-0418">Kinase</keyword>
<evidence type="ECO:0000313" key="8">
    <source>
        <dbReference type="Proteomes" id="UP000288805"/>
    </source>
</evidence>
<proteinExistence type="inferred from homology"/>
<dbReference type="GO" id="GO:0005524">
    <property type="term" value="F:ATP binding"/>
    <property type="evidence" value="ECO:0007669"/>
    <property type="project" value="UniProtKB-KW"/>
</dbReference>
<dbReference type="SUPFAM" id="SSF56112">
    <property type="entry name" value="Protein kinase-like (PK-like)"/>
    <property type="match status" value="1"/>
</dbReference>
<feature type="domain" description="Protein kinase" evidence="6">
    <location>
        <begin position="1"/>
        <end position="46"/>
    </location>
</feature>
<dbReference type="InterPro" id="IPR011009">
    <property type="entry name" value="Kinase-like_dom_sf"/>
</dbReference>
<name>A0A438K177_VITVI</name>
<organism evidence="7 8">
    <name type="scientific">Vitis vinifera</name>
    <name type="common">Grape</name>
    <dbReference type="NCBI Taxonomy" id="29760"/>
    <lineage>
        <taxon>Eukaryota</taxon>
        <taxon>Viridiplantae</taxon>
        <taxon>Streptophyta</taxon>
        <taxon>Embryophyta</taxon>
        <taxon>Tracheophyta</taxon>
        <taxon>Spermatophyta</taxon>
        <taxon>Magnoliopsida</taxon>
        <taxon>eudicotyledons</taxon>
        <taxon>Gunneridae</taxon>
        <taxon>Pentapetalae</taxon>
        <taxon>rosids</taxon>
        <taxon>Vitales</taxon>
        <taxon>Vitaceae</taxon>
        <taxon>Viteae</taxon>
        <taxon>Vitis</taxon>
    </lineage>
</organism>
<keyword evidence="5" id="KW-0067">ATP-binding</keyword>
<dbReference type="Gene3D" id="1.10.510.10">
    <property type="entry name" value="Transferase(Phosphotransferase) domain 1"/>
    <property type="match status" value="1"/>
</dbReference>
<dbReference type="GO" id="GO:0004672">
    <property type="term" value="F:protein kinase activity"/>
    <property type="evidence" value="ECO:0007669"/>
    <property type="project" value="InterPro"/>
</dbReference>
<evidence type="ECO:0000313" key="7">
    <source>
        <dbReference type="EMBL" id="RVX14933.1"/>
    </source>
</evidence>
<accession>A0A438K177</accession>
<evidence type="ECO:0000256" key="2">
    <source>
        <dbReference type="ARBA" id="ARBA00022679"/>
    </source>
</evidence>
<gene>
    <name evidence="7" type="primary">MAPKKK5_2</name>
    <name evidence="7" type="ORF">CK203_007751</name>
</gene>
<comment type="caution">
    <text evidence="7">The sequence shown here is derived from an EMBL/GenBank/DDBJ whole genome shotgun (WGS) entry which is preliminary data.</text>
</comment>
<dbReference type="Proteomes" id="UP000288805">
    <property type="component" value="Unassembled WGS sequence"/>
</dbReference>
<evidence type="ECO:0000259" key="6">
    <source>
        <dbReference type="PROSITE" id="PS50011"/>
    </source>
</evidence>
<dbReference type="PANTHER" id="PTHR48016">
    <property type="entry name" value="MAP KINASE KINASE KINASE SSK2-RELATED-RELATED"/>
    <property type="match status" value="1"/>
</dbReference>
<dbReference type="EMBL" id="QGNW01000019">
    <property type="protein sequence ID" value="RVX14933.1"/>
    <property type="molecule type" value="Genomic_DNA"/>
</dbReference>
<dbReference type="PROSITE" id="PS50011">
    <property type="entry name" value="PROTEIN_KINASE_DOM"/>
    <property type="match status" value="1"/>
</dbReference>
<evidence type="ECO:0000256" key="1">
    <source>
        <dbReference type="ARBA" id="ARBA00006529"/>
    </source>
</evidence>
<protein>
    <submittedName>
        <fullName evidence="7">Mitogen-activated protein kinase kinase kinase 5</fullName>
    </submittedName>
</protein>
<comment type="similarity">
    <text evidence="1">Belongs to the protein kinase superfamily. STE Ser/Thr protein kinase family. MAP kinase kinase kinase subfamily.</text>
</comment>
<dbReference type="PANTHER" id="PTHR48016:SF12">
    <property type="entry name" value="PROTEIN KINASE DOMAIN-CONTAINING PROTEIN"/>
    <property type="match status" value="1"/>
</dbReference>
<evidence type="ECO:0000256" key="4">
    <source>
        <dbReference type="ARBA" id="ARBA00022777"/>
    </source>
</evidence>
<dbReference type="InterPro" id="IPR050538">
    <property type="entry name" value="MAP_kinase_kinase_kinase"/>
</dbReference>
<keyword evidence="3" id="KW-0547">Nucleotide-binding</keyword>
<reference evidence="7 8" key="1">
    <citation type="journal article" date="2018" name="PLoS Genet.">
        <title>Population sequencing reveals clonal diversity and ancestral inbreeding in the grapevine cultivar Chardonnay.</title>
        <authorList>
            <person name="Roach M.J."/>
            <person name="Johnson D.L."/>
            <person name="Bohlmann J."/>
            <person name="van Vuuren H.J."/>
            <person name="Jones S.J."/>
            <person name="Pretorius I.S."/>
            <person name="Schmidt S.A."/>
            <person name="Borneman A.R."/>
        </authorList>
    </citation>
    <scope>NUCLEOTIDE SEQUENCE [LARGE SCALE GENOMIC DNA]</scope>
    <source>
        <strain evidence="8">cv. Chardonnay</strain>
        <tissue evidence="7">Leaf</tissue>
    </source>
</reference>